<name>A0ACB8EWS5_9SAUR</name>
<sequence length="256" mass="29089">MTLGISYGNLPSSAGKFGCWAFLAQISSHPKEDVFLFHLDIRHLWLKETESQHKRAGNTFGADHFINLLSDKPAQQIMSATGLHSMLLLLMLAGMVVEMEAADDLETFKWEHVNYPAPKVKDRDYCNNLMMERGLDNKRWNIFINASDVQLWKFCRDKDGKPSTKKEWSSASSFALTLCKLRRTSSEENTNNYATFLLHEHLGIRCRKGKPIDVDGIGRQELRYSSLNLEDINANMGDLDLELSFFPYPEPALLGG</sequence>
<organism evidence="1 2">
    <name type="scientific">Sphaerodactylus townsendi</name>
    <dbReference type="NCBI Taxonomy" id="933632"/>
    <lineage>
        <taxon>Eukaryota</taxon>
        <taxon>Metazoa</taxon>
        <taxon>Chordata</taxon>
        <taxon>Craniata</taxon>
        <taxon>Vertebrata</taxon>
        <taxon>Euteleostomi</taxon>
        <taxon>Lepidosauria</taxon>
        <taxon>Squamata</taxon>
        <taxon>Bifurcata</taxon>
        <taxon>Gekkota</taxon>
        <taxon>Sphaerodactylidae</taxon>
        <taxon>Sphaerodactylus</taxon>
    </lineage>
</organism>
<comment type="caution">
    <text evidence="1">The sequence shown here is derived from an EMBL/GenBank/DDBJ whole genome shotgun (WGS) entry which is preliminary data.</text>
</comment>
<keyword evidence="2" id="KW-1185">Reference proteome</keyword>
<reference evidence="1" key="1">
    <citation type="submission" date="2021-08" db="EMBL/GenBank/DDBJ databases">
        <title>The first chromosome-level gecko genome reveals the dynamic sex chromosomes of Neotropical dwarf geckos (Sphaerodactylidae: Sphaerodactylus).</title>
        <authorList>
            <person name="Pinto B.J."/>
            <person name="Keating S.E."/>
            <person name="Gamble T."/>
        </authorList>
    </citation>
    <scope>NUCLEOTIDE SEQUENCE</scope>
    <source>
        <strain evidence="1">TG3544</strain>
    </source>
</reference>
<evidence type="ECO:0000313" key="1">
    <source>
        <dbReference type="EMBL" id="KAH7997081.1"/>
    </source>
</evidence>
<accession>A0ACB8EWS5</accession>
<dbReference type="Proteomes" id="UP000827872">
    <property type="component" value="Linkage Group LG15"/>
</dbReference>
<dbReference type="EMBL" id="CM037628">
    <property type="protein sequence ID" value="KAH7997081.1"/>
    <property type="molecule type" value="Genomic_DNA"/>
</dbReference>
<proteinExistence type="predicted"/>
<evidence type="ECO:0000313" key="2">
    <source>
        <dbReference type="Proteomes" id="UP000827872"/>
    </source>
</evidence>
<protein>
    <submittedName>
        <fullName evidence="1">Uncharacterized protein</fullName>
    </submittedName>
</protein>
<gene>
    <name evidence="1" type="ORF">K3G42_013197</name>
</gene>